<dbReference type="SUPFAM" id="SSF110296">
    <property type="entry name" value="Oligoxyloglucan reducing end-specific cellobiohydrolase"/>
    <property type="match status" value="1"/>
</dbReference>
<dbReference type="CDD" id="cd00146">
    <property type="entry name" value="PKD"/>
    <property type="match status" value="1"/>
</dbReference>
<dbReference type="Proteomes" id="UP000366872">
    <property type="component" value="Unassembled WGS sequence"/>
</dbReference>
<dbReference type="EMBL" id="CAAHFG010000005">
    <property type="protein sequence ID" value="VGO17832.1"/>
    <property type="molecule type" value="Genomic_DNA"/>
</dbReference>
<dbReference type="PROSITE" id="PS50093">
    <property type="entry name" value="PKD"/>
    <property type="match status" value="1"/>
</dbReference>
<name>A0A6C2UCB1_PONDE</name>
<dbReference type="InterPro" id="IPR035986">
    <property type="entry name" value="PKD_dom_sf"/>
</dbReference>
<reference evidence="2 3" key="1">
    <citation type="submission" date="2019-04" db="EMBL/GenBank/DDBJ databases">
        <authorList>
            <person name="Van Vliet M D."/>
        </authorList>
    </citation>
    <scope>NUCLEOTIDE SEQUENCE [LARGE SCALE GENOMIC DNA]</scope>
    <source>
        <strain evidence="2 3">F1</strain>
    </source>
</reference>
<dbReference type="Gene3D" id="2.60.40.10">
    <property type="entry name" value="Immunoglobulins"/>
    <property type="match status" value="1"/>
</dbReference>
<dbReference type="InterPro" id="IPR008752">
    <property type="entry name" value="Peptidase_M11"/>
</dbReference>
<gene>
    <name evidence="2" type="ORF">PDESU_06434</name>
</gene>
<accession>A0A6C2UCB1</accession>
<evidence type="ECO:0000313" key="3">
    <source>
        <dbReference type="Proteomes" id="UP000366872"/>
    </source>
</evidence>
<dbReference type="RefSeq" id="WP_168442735.1">
    <property type="nucleotide sequence ID" value="NZ_CAAHFG010000005.1"/>
</dbReference>
<dbReference type="Pfam" id="PF18911">
    <property type="entry name" value="PKD_4"/>
    <property type="match status" value="1"/>
</dbReference>
<dbReference type="InterPro" id="IPR013783">
    <property type="entry name" value="Ig-like_fold"/>
</dbReference>
<feature type="domain" description="PKD" evidence="1">
    <location>
        <begin position="626"/>
        <end position="682"/>
    </location>
</feature>
<keyword evidence="3" id="KW-1185">Reference proteome</keyword>
<organism evidence="2 3">
    <name type="scientific">Pontiella desulfatans</name>
    <dbReference type="NCBI Taxonomy" id="2750659"/>
    <lineage>
        <taxon>Bacteria</taxon>
        <taxon>Pseudomonadati</taxon>
        <taxon>Kiritimatiellota</taxon>
        <taxon>Kiritimatiellia</taxon>
        <taxon>Kiritimatiellales</taxon>
        <taxon>Pontiellaceae</taxon>
        <taxon>Pontiella</taxon>
    </lineage>
</organism>
<dbReference type="Pfam" id="PF05548">
    <property type="entry name" value="Peptidase_M11"/>
    <property type="match status" value="1"/>
</dbReference>
<dbReference type="SUPFAM" id="SSF49299">
    <property type="entry name" value="PKD domain"/>
    <property type="match status" value="1"/>
</dbReference>
<protein>
    <recommendedName>
        <fullName evidence="1">PKD domain-containing protein</fullName>
    </recommendedName>
</protein>
<evidence type="ECO:0000259" key="1">
    <source>
        <dbReference type="PROSITE" id="PS50093"/>
    </source>
</evidence>
<dbReference type="AlphaFoldDB" id="A0A6C2UCB1"/>
<proteinExistence type="predicted"/>
<evidence type="ECO:0000313" key="2">
    <source>
        <dbReference type="EMBL" id="VGO17832.1"/>
    </source>
</evidence>
<sequence length="1108" mass="119436">MNQSRKKTVISLLVLSVVCVGTILFFQKPNQQVIGATPSTPTTIQNGEIIPSSEWVDKVASLDRQGDIEWAKARGRMMRALIRSNPEQAILEALTLSEWSALPPEVQAHVEQPFSSIVNVEVMVACGAESSETSISTELPTLGNMETYVYGHRKEMGSKNSIPVQGIRVGKVGALREEIFQPLEKQDELAALELYPVVTEKPGGHAVAALAGGKLFYFKSRAELEEANTRLANLDKLPCPESGSGALFQDLEAAMIGGEIDFQALEEIVMKATAAWTGTPRDMYVVMVDFPDNTGQPADPVTFSNSLNTTVSQQIWDMSYEKTHIVATVNANTYRMPNVSSYYTNKTATLFTDARDLAIAGGADLSSYETICVLFKKIDSIWWAGLASINGERLWLNGTTNTDVVIHELGHNYGSYHASFWEVSGFDPVDPSGTPYEYGDFMDIMGGGDAPEGHFNAWHKNRISWFDADNWQSVSNSGTYRVYRSDHRQTTGLVRGLEIDKGAGDYYWVGIRQEYADYETFSRGAYLLWKKSGDSRSYLLDTSPQSVGGVLDGGLALGQTYSDAAAGVHITAVDRGGPTPNEWLDVAVNLGTFPGNTVPTASLSAPSNIAVQTSTLLSVSASDADGDELAYYWDTGDGLVKPNAASISAAWLSGGTNTISCVVSDMKGGTNRVSQTVVVSSPLESWTKRTTGTTAQLNDIAYGNGRLVAVGRDWKIVYSDDGVNWTVFTFGYPYAPYFEGVVFDGSLFVAVGLDYDGAAWGAGIYTSTDGASWTRRYTGGSALNDVAFGNGSYVAVGGSGTILRSTDGLSWSPVTSGTTTDLRAVGYGEGTFVAVGDAGNLTPHVVLTSTDGSSWSDQSAGVQMYAGNWLFAVEYCNDRFLAGGWNSEIFGSTNQGSSFDYYLSGALDLESFAFGNGNYFAAGRDIGNSYADINLVSVDGENWVALATPDQDDRNAAIYYNGTFITVGDNGSIWQSDSVGSIDPGFAMWQLENGAVLGLNRDPLDDADFDGHLNLAEYAMGTGAADAGSKPASVMLNSGTYFQVSYERDGMKSDIDYVVERGVNLVSNEWNSAGTLVLVDNETNLTARSTYTMSSQTNEFMRLKLELK</sequence>
<dbReference type="InterPro" id="IPR000601">
    <property type="entry name" value="PKD_dom"/>
</dbReference>